<evidence type="ECO:0000313" key="3">
    <source>
        <dbReference type="Proteomes" id="UP000006727"/>
    </source>
</evidence>
<accession>A0A2K1KJF8</accession>
<dbReference type="Proteomes" id="UP000006727">
    <property type="component" value="Chromosome 5"/>
</dbReference>
<dbReference type="InParanoid" id="A0A2K1KJF8"/>
<dbReference type="EMBL" id="ABEU02000005">
    <property type="protein sequence ID" value="PNR53911.1"/>
    <property type="molecule type" value="Genomic_DNA"/>
</dbReference>
<reference evidence="1 3" key="1">
    <citation type="journal article" date="2008" name="Science">
        <title>The Physcomitrella genome reveals evolutionary insights into the conquest of land by plants.</title>
        <authorList>
            <person name="Rensing S."/>
            <person name="Lang D."/>
            <person name="Zimmer A."/>
            <person name="Terry A."/>
            <person name="Salamov A."/>
            <person name="Shapiro H."/>
            <person name="Nishiyama T."/>
            <person name="Perroud P.-F."/>
            <person name="Lindquist E."/>
            <person name="Kamisugi Y."/>
            <person name="Tanahashi T."/>
            <person name="Sakakibara K."/>
            <person name="Fujita T."/>
            <person name="Oishi K."/>
            <person name="Shin-I T."/>
            <person name="Kuroki Y."/>
            <person name="Toyoda A."/>
            <person name="Suzuki Y."/>
            <person name="Hashimoto A."/>
            <person name="Yamaguchi K."/>
            <person name="Sugano A."/>
            <person name="Kohara Y."/>
            <person name="Fujiyama A."/>
            <person name="Anterola A."/>
            <person name="Aoki S."/>
            <person name="Ashton N."/>
            <person name="Barbazuk W.B."/>
            <person name="Barker E."/>
            <person name="Bennetzen J."/>
            <person name="Bezanilla M."/>
            <person name="Blankenship R."/>
            <person name="Cho S.H."/>
            <person name="Dutcher S."/>
            <person name="Estelle M."/>
            <person name="Fawcett J.A."/>
            <person name="Gundlach H."/>
            <person name="Hanada K."/>
            <person name="Heyl A."/>
            <person name="Hicks K.A."/>
            <person name="Hugh J."/>
            <person name="Lohr M."/>
            <person name="Mayer K."/>
            <person name="Melkozernov A."/>
            <person name="Murata T."/>
            <person name="Nelson D."/>
            <person name="Pils B."/>
            <person name="Prigge M."/>
            <person name="Reiss B."/>
            <person name="Renner T."/>
            <person name="Rombauts S."/>
            <person name="Rushton P."/>
            <person name="Sanderfoot A."/>
            <person name="Schween G."/>
            <person name="Shiu S.-H."/>
            <person name="Stueber K."/>
            <person name="Theodoulou F.L."/>
            <person name="Tu H."/>
            <person name="Van de Peer Y."/>
            <person name="Verrier P.J."/>
            <person name="Waters E."/>
            <person name="Wood A."/>
            <person name="Yang L."/>
            <person name="Cove D."/>
            <person name="Cuming A."/>
            <person name="Hasebe M."/>
            <person name="Lucas S."/>
            <person name="Mishler D.B."/>
            <person name="Reski R."/>
            <person name="Grigoriev I."/>
            <person name="Quatrano R.S."/>
            <person name="Boore J.L."/>
        </authorList>
    </citation>
    <scope>NUCLEOTIDE SEQUENCE [LARGE SCALE GENOMIC DNA]</scope>
    <source>
        <strain evidence="2 3">cv. Gransden 2004</strain>
    </source>
</reference>
<evidence type="ECO:0000313" key="2">
    <source>
        <dbReference type="EnsemblPlants" id="Pp3c5_12668V3.1"/>
    </source>
</evidence>
<evidence type="ECO:0000313" key="1">
    <source>
        <dbReference type="EMBL" id="PNR53911.1"/>
    </source>
</evidence>
<reference evidence="2" key="3">
    <citation type="submission" date="2020-12" db="UniProtKB">
        <authorList>
            <consortium name="EnsemblPlants"/>
        </authorList>
    </citation>
    <scope>IDENTIFICATION</scope>
</reference>
<keyword evidence="3" id="KW-1185">Reference proteome</keyword>
<reference evidence="1 3" key="2">
    <citation type="journal article" date="2018" name="Plant J.">
        <title>The Physcomitrella patens chromosome-scale assembly reveals moss genome structure and evolution.</title>
        <authorList>
            <person name="Lang D."/>
            <person name="Ullrich K.K."/>
            <person name="Murat F."/>
            <person name="Fuchs J."/>
            <person name="Jenkins J."/>
            <person name="Haas F.B."/>
            <person name="Piednoel M."/>
            <person name="Gundlach H."/>
            <person name="Van Bel M."/>
            <person name="Meyberg R."/>
            <person name="Vives C."/>
            <person name="Morata J."/>
            <person name="Symeonidi A."/>
            <person name="Hiss M."/>
            <person name="Muchero W."/>
            <person name="Kamisugi Y."/>
            <person name="Saleh O."/>
            <person name="Blanc G."/>
            <person name="Decker E.L."/>
            <person name="van Gessel N."/>
            <person name="Grimwood J."/>
            <person name="Hayes R.D."/>
            <person name="Graham S.W."/>
            <person name="Gunter L.E."/>
            <person name="McDaniel S.F."/>
            <person name="Hoernstein S.N.W."/>
            <person name="Larsson A."/>
            <person name="Li F.W."/>
            <person name="Perroud P.F."/>
            <person name="Phillips J."/>
            <person name="Ranjan P."/>
            <person name="Rokshar D.S."/>
            <person name="Rothfels C.J."/>
            <person name="Schneider L."/>
            <person name="Shu S."/>
            <person name="Stevenson D.W."/>
            <person name="Thummler F."/>
            <person name="Tillich M."/>
            <person name="Villarreal Aguilar J.C."/>
            <person name="Widiez T."/>
            <person name="Wong G.K."/>
            <person name="Wymore A."/>
            <person name="Zhang Y."/>
            <person name="Zimmer A.D."/>
            <person name="Quatrano R.S."/>
            <person name="Mayer K.F.X."/>
            <person name="Goodstein D."/>
            <person name="Casacuberta J.M."/>
            <person name="Vandepoele K."/>
            <person name="Reski R."/>
            <person name="Cuming A.C."/>
            <person name="Tuskan G.A."/>
            <person name="Maumus F."/>
            <person name="Salse J."/>
            <person name="Schmutz J."/>
            <person name="Rensing S.A."/>
        </authorList>
    </citation>
    <scope>NUCLEOTIDE SEQUENCE [LARGE SCALE GENOMIC DNA]</scope>
    <source>
        <strain evidence="2 3">cv. Gransden 2004</strain>
    </source>
</reference>
<sequence length="41" mass="4927">MARIEAYILLYYNFFAFSLEDLEGYKGKSIHIQLKDDYSIF</sequence>
<gene>
    <name evidence="1" type="ORF">PHYPA_007586</name>
</gene>
<dbReference type="Gramene" id="Pp3c5_12668V3.1">
    <property type="protein sequence ID" value="Pp3c5_12668V3.1"/>
    <property type="gene ID" value="Pp3c5_12668"/>
</dbReference>
<proteinExistence type="predicted"/>
<name>A0A2K1KJF8_PHYPA</name>
<protein>
    <submittedName>
        <fullName evidence="1 2">Uncharacterized protein</fullName>
    </submittedName>
</protein>
<dbReference type="AlphaFoldDB" id="A0A2K1KJF8"/>
<organism evidence="1">
    <name type="scientific">Physcomitrium patens</name>
    <name type="common">Spreading-leaved earth moss</name>
    <name type="synonym">Physcomitrella patens</name>
    <dbReference type="NCBI Taxonomy" id="3218"/>
    <lineage>
        <taxon>Eukaryota</taxon>
        <taxon>Viridiplantae</taxon>
        <taxon>Streptophyta</taxon>
        <taxon>Embryophyta</taxon>
        <taxon>Bryophyta</taxon>
        <taxon>Bryophytina</taxon>
        <taxon>Bryopsida</taxon>
        <taxon>Funariidae</taxon>
        <taxon>Funariales</taxon>
        <taxon>Funariaceae</taxon>
        <taxon>Physcomitrium</taxon>
    </lineage>
</organism>
<dbReference type="EnsemblPlants" id="Pp3c5_12668V3.1">
    <property type="protein sequence ID" value="Pp3c5_12668V3.1"/>
    <property type="gene ID" value="Pp3c5_12668"/>
</dbReference>